<accession>Q4TF56</accession>
<reference evidence="2" key="2">
    <citation type="submission" date="2004-02" db="EMBL/GenBank/DDBJ databases">
        <authorList>
            <consortium name="Genoscope"/>
            <consortium name="Whitehead Institute Centre for Genome Research"/>
        </authorList>
    </citation>
    <scope>NUCLEOTIDE SEQUENCE</scope>
</reference>
<comment type="caution">
    <text evidence="2">The sequence shown here is derived from an EMBL/GenBank/DDBJ whole genome shotgun (WGS) entry which is preliminary data.</text>
</comment>
<organism evidence="2">
    <name type="scientific">Tetraodon nigroviridis</name>
    <name type="common">Spotted green pufferfish</name>
    <name type="synonym">Chelonodon nigroviridis</name>
    <dbReference type="NCBI Taxonomy" id="99883"/>
    <lineage>
        <taxon>Eukaryota</taxon>
        <taxon>Metazoa</taxon>
        <taxon>Chordata</taxon>
        <taxon>Craniata</taxon>
        <taxon>Vertebrata</taxon>
        <taxon>Euteleostomi</taxon>
        <taxon>Actinopterygii</taxon>
        <taxon>Neopterygii</taxon>
        <taxon>Teleostei</taxon>
        <taxon>Neoteleostei</taxon>
        <taxon>Acanthomorphata</taxon>
        <taxon>Eupercaria</taxon>
        <taxon>Tetraodontiformes</taxon>
        <taxon>Tetradontoidea</taxon>
        <taxon>Tetraodontidae</taxon>
        <taxon>Tetraodon</taxon>
    </lineage>
</organism>
<reference evidence="2" key="1">
    <citation type="journal article" date="2004" name="Nature">
        <title>Genome duplication in the teleost fish Tetraodon nigroviridis reveals the early vertebrate proto-karyotype.</title>
        <authorList>
            <person name="Jaillon O."/>
            <person name="Aury J.-M."/>
            <person name="Brunet F."/>
            <person name="Petit J.-L."/>
            <person name="Stange-Thomann N."/>
            <person name="Mauceli E."/>
            <person name="Bouneau L."/>
            <person name="Fischer C."/>
            <person name="Ozouf-Costaz C."/>
            <person name="Bernot A."/>
            <person name="Nicaud S."/>
            <person name="Jaffe D."/>
            <person name="Fisher S."/>
            <person name="Lutfalla G."/>
            <person name="Dossat C."/>
            <person name="Segurens B."/>
            <person name="Dasilva C."/>
            <person name="Salanoubat M."/>
            <person name="Levy M."/>
            <person name="Boudet N."/>
            <person name="Castellano S."/>
            <person name="Anthouard V."/>
            <person name="Jubin C."/>
            <person name="Castelli V."/>
            <person name="Katinka M."/>
            <person name="Vacherie B."/>
            <person name="Biemont C."/>
            <person name="Skalli Z."/>
            <person name="Cattolico L."/>
            <person name="Poulain J."/>
            <person name="De Berardinis V."/>
            <person name="Cruaud C."/>
            <person name="Duprat S."/>
            <person name="Brottier P."/>
            <person name="Coutanceau J.-P."/>
            <person name="Gouzy J."/>
            <person name="Parra G."/>
            <person name="Lardier G."/>
            <person name="Chapple C."/>
            <person name="McKernan K.J."/>
            <person name="McEwan P."/>
            <person name="Bosak S."/>
            <person name="Kellis M."/>
            <person name="Volff J.-N."/>
            <person name="Guigo R."/>
            <person name="Zody M.C."/>
            <person name="Mesirov J."/>
            <person name="Lindblad-Toh K."/>
            <person name="Birren B."/>
            <person name="Nusbaum C."/>
            <person name="Kahn D."/>
            <person name="Robinson-Rechavi M."/>
            <person name="Laudet V."/>
            <person name="Schachter V."/>
            <person name="Quetier F."/>
            <person name="Saurin W."/>
            <person name="Scarpelli C."/>
            <person name="Wincker P."/>
            <person name="Lander E.S."/>
            <person name="Weissenbach J."/>
            <person name="Roest Crollius H."/>
        </authorList>
    </citation>
    <scope>NUCLEOTIDE SEQUENCE [LARGE SCALE GENOMIC DNA]</scope>
</reference>
<dbReference type="EMBL" id="CAAE01004837">
    <property type="protein sequence ID" value="CAF88476.1"/>
    <property type="molecule type" value="Genomic_DNA"/>
</dbReference>
<sequence>MAMEDEDVGSLADRTDAQTGAKKGGEPGDAGTCIDRQPDAVIHPAGGGSRLRTDLQLVLCSTSTTVEELCAQRDGRSLYVQLHGDLVR</sequence>
<dbReference type="OrthoDB" id="1394818at2759"/>
<name>Q4TF56_TETNG</name>
<dbReference type="AlphaFoldDB" id="Q4TF56"/>
<evidence type="ECO:0000256" key="1">
    <source>
        <dbReference type="SAM" id="MobiDB-lite"/>
    </source>
</evidence>
<evidence type="ECO:0000313" key="2">
    <source>
        <dbReference type="EMBL" id="CAF88476.1"/>
    </source>
</evidence>
<proteinExistence type="predicted"/>
<dbReference type="KEGG" id="tng:GSTEN00001823G001"/>
<feature type="region of interest" description="Disordered" evidence="1">
    <location>
        <begin position="1"/>
        <end position="48"/>
    </location>
</feature>
<gene>
    <name evidence="2" type="ORF">GSTENG00001823001</name>
</gene>
<protein>
    <submittedName>
        <fullName evidence="2">(spotted green pufferfish) hypothetical protein</fullName>
    </submittedName>
</protein>